<organism evidence="3 4">
    <name type="scientific">Mobilicoccus pelagius NBRC 104925</name>
    <dbReference type="NCBI Taxonomy" id="1089455"/>
    <lineage>
        <taxon>Bacteria</taxon>
        <taxon>Bacillati</taxon>
        <taxon>Actinomycetota</taxon>
        <taxon>Actinomycetes</taxon>
        <taxon>Micrococcales</taxon>
        <taxon>Dermatophilaceae</taxon>
        <taxon>Mobilicoccus</taxon>
    </lineage>
</organism>
<comment type="caution">
    <text evidence="3">The sequence shown here is derived from an EMBL/GenBank/DDBJ whole genome shotgun (WGS) entry which is preliminary data.</text>
</comment>
<keyword evidence="2" id="KW-0812">Transmembrane</keyword>
<proteinExistence type="predicted"/>
<dbReference type="AlphaFoldDB" id="H5UW08"/>
<feature type="region of interest" description="Disordered" evidence="1">
    <location>
        <begin position="1"/>
        <end position="40"/>
    </location>
</feature>
<dbReference type="RefSeq" id="WP_009483759.1">
    <property type="nucleotide sequence ID" value="NZ_BAFE01000094.1"/>
</dbReference>
<keyword evidence="2" id="KW-1133">Transmembrane helix</keyword>
<feature type="compositionally biased region" description="Pro residues" evidence="1">
    <location>
        <begin position="7"/>
        <end position="17"/>
    </location>
</feature>
<accession>H5UW08</accession>
<dbReference type="Proteomes" id="UP000004367">
    <property type="component" value="Unassembled WGS sequence"/>
</dbReference>
<gene>
    <name evidence="3" type="ORF">MOPEL_135_01540</name>
</gene>
<name>H5UW08_9MICO</name>
<keyword evidence="2" id="KW-0472">Membrane</keyword>
<evidence type="ECO:0000313" key="4">
    <source>
        <dbReference type="Proteomes" id="UP000004367"/>
    </source>
</evidence>
<reference evidence="3 4" key="1">
    <citation type="submission" date="2012-02" db="EMBL/GenBank/DDBJ databases">
        <title>Whole genome shotgun sequence of Mobilicoccus pelagius NBRC 104925.</title>
        <authorList>
            <person name="Yoshida Y."/>
            <person name="Hosoyama A."/>
            <person name="Tsuchikane K."/>
            <person name="Katsumata H."/>
            <person name="Yamazaki S."/>
            <person name="Fujita N."/>
        </authorList>
    </citation>
    <scope>NUCLEOTIDE SEQUENCE [LARGE SCALE GENOMIC DNA]</scope>
    <source>
        <strain evidence="3 4">NBRC 104925</strain>
    </source>
</reference>
<dbReference type="EMBL" id="BAFE01000094">
    <property type="protein sequence ID" value="GAB49916.1"/>
    <property type="molecule type" value="Genomic_DNA"/>
</dbReference>
<protein>
    <submittedName>
        <fullName evidence="3">Uncharacterized protein</fullName>
    </submittedName>
</protein>
<feature type="transmembrane region" description="Helical" evidence="2">
    <location>
        <begin position="50"/>
        <end position="83"/>
    </location>
</feature>
<dbReference type="STRING" id="1089455.MOPEL_135_01540"/>
<evidence type="ECO:0000256" key="1">
    <source>
        <dbReference type="SAM" id="MobiDB-lite"/>
    </source>
</evidence>
<evidence type="ECO:0000313" key="3">
    <source>
        <dbReference type="EMBL" id="GAB49916.1"/>
    </source>
</evidence>
<keyword evidence="4" id="KW-1185">Reference proteome</keyword>
<sequence>MTGYQAPIPPFGEPHPAAPQDRVRTAPRPTPTVPPATTSRQHVVLPRRKSVLLAGTLALFLGPVGLAYASLPGAAITAALVLFVGLPVALVFPPWMYVAALLVTPVCVVWGVSAALAHNMGRQALLLTARAPRPAPRAPRHSPVQIP</sequence>
<evidence type="ECO:0000256" key="2">
    <source>
        <dbReference type="SAM" id="Phobius"/>
    </source>
</evidence>
<feature type="transmembrane region" description="Helical" evidence="2">
    <location>
        <begin position="95"/>
        <end position="117"/>
    </location>
</feature>